<dbReference type="InterPro" id="IPR016123">
    <property type="entry name" value="Mog1/PsbP_a/b/a-sand"/>
</dbReference>
<name>A0AAD3DKT0_9CHLO</name>
<evidence type="ECO:0000256" key="1">
    <source>
        <dbReference type="SAM" id="MobiDB-lite"/>
    </source>
</evidence>
<accession>A0AAD3DKT0</accession>
<proteinExistence type="predicted"/>
<feature type="compositionally biased region" description="Pro residues" evidence="1">
    <location>
        <begin position="191"/>
        <end position="202"/>
    </location>
</feature>
<dbReference type="AlphaFoldDB" id="A0AAD3DKT0"/>
<dbReference type="GO" id="GO:0005509">
    <property type="term" value="F:calcium ion binding"/>
    <property type="evidence" value="ECO:0007669"/>
    <property type="project" value="InterPro"/>
</dbReference>
<reference evidence="3 4" key="1">
    <citation type="journal article" date="2021" name="Sci. Rep.">
        <title>Genome sequencing of the multicellular alga Astrephomene provides insights into convergent evolution of germ-soma differentiation.</title>
        <authorList>
            <person name="Yamashita S."/>
            <person name="Yamamoto K."/>
            <person name="Matsuzaki R."/>
            <person name="Suzuki S."/>
            <person name="Yamaguchi H."/>
            <person name="Hirooka S."/>
            <person name="Minakuchi Y."/>
            <person name="Miyagishima S."/>
            <person name="Kawachi M."/>
            <person name="Toyoda A."/>
            <person name="Nozaki H."/>
        </authorList>
    </citation>
    <scope>NUCLEOTIDE SEQUENCE [LARGE SCALE GENOMIC DNA]</scope>
    <source>
        <strain evidence="3 4">NIES-4017</strain>
    </source>
</reference>
<dbReference type="SUPFAM" id="SSF55724">
    <property type="entry name" value="Mog1p/PsbP-like"/>
    <property type="match status" value="1"/>
</dbReference>
<evidence type="ECO:0000259" key="2">
    <source>
        <dbReference type="Pfam" id="PF01789"/>
    </source>
</evidence>
<dbReference type="InterPro" id="IPR002683">
    <property type="entry name" value="PsbP_C"/>
</dbReference>
<feature type="domain" description="PsbP C-terminal" evidence="2">
    <location>
        <begin position="286"/>
        <end position="357"/>
    </location>
</feature>
<keyword evidence="4" id="KW-1185">Reference proteome</keyword>
<dbReference type="Proteomes" id="UP001054857">
    <property type="component" value="Unassembled WGS sequence"/>
</dbReference>
<dbReference type="Pfam" id="PF01789">
    <property type="entry name" value="PsbP"/>
    <property type="match status" value="1"/>
</dbReference>
<feature type="region of interest" description="Disordered" evidence="1">
    <location>
        <begin position="188"/>
        <end position="210"/>
    </location>
</feature>
<evidence type="ECO:0000313" key="3">
    <source>
        <dbReference type="EMBL" id="GFR42267.1"/>
    </source>
</evidence>
<dbReference type="GO" id="GO:0019898">
    <property type="term" value="C:extrinsic component of membrane"/>
    <property type="evidence" value="ECO:0007669"/>
    <property type="project" value="InterPro"/>
</dbReference>
<evidence type="ECO:0000313" key="4">
    <source>
        <dbReference type="Proteomes" id="UP001054857"/>
    </source>
</evidence>
<protein>
    <recommendedName>
        <fullName evidence="2">PsbP C-terminal domain-containing protein</fullName>
    </recommendedName>
</protein>
<dbReference type="EMBL" id="BMAR01000003">
    <property type="protein sequence ID" value="GFR42267.1"/>
    <property type="molecule type" value="Genomic_DNA"/>
</dbReference>
<comment type="caution">
    <text evidence="3">The sequence shown here is derived from an EMBL/GenBank/DDBJ whole genome shotgun (WGS) entry which is preliminary data.</text>
</comment>
<sequence length="359" mass="38469">MLSAHEHRLCACAGCGNASQATKLDTQRALLRSRQRLTYRYAAPKNAVHGDGQAAVGMMQANDIKDAGKAQQSWKTHLGFKAYGLRECGHEPVLIQRRVVLHSYALPALLASLTIGSDDPTTLLNSVLGGYGLPRLPIASGFKTLDDFELDLTFEYPRSWVVRRNTLRPGLYISDFNTADKLSLEVFPWQQHPPPGTPPPPQHQFGAQEAAAAAELTPAAALPAAALGTAAATPLATATSLSSAAVAAGEKDLLVQAAVAAAVAPGAVASGQPADKLLLPPASSIRSRTQLVDGQEYTYLQFASETLTRSGYQVRRRNFAVVAVRRGTVYCLNASSRSDQFDADKEALLRHVIESFRAR</sequence>
<gene>
    <name evidence="3" type="ORF">Agub_g3164</name>
</gene>
<organism evidence="3 4">
    <name type="scientific">Astrephomene gubernaculifera</name>
    <dbReference type="NCBI Taxonomy" id="47775"/>
    <lineage>
        <taxon>Eukaryota</taxon>
        <taxon>Viridiplantae</taxon>
        <taxon>Chlorophyta</taxon>
        <taxon>core chlorophytes</taxon>
        <taxon>Chlorophyceae</taxon>
        <taxon>CS clade</taxon>
        <taxon>Chlamydomonadales</taxon>
        <taxon>Astrephomenaceae</taxon>
        <taxon>Astrephomene</taxon>
    </lineage>
</organism>
<dbReference type="GO" id="GO:0015979">
    <property type="term" value="P:photosynthesis"/>
    <property type="evidence" value="ECO:0007669"/>
    <property type="project" value="InterPro"/>
</dbReference>
<dbReference type="Gene3D" id="3.40.1000.10">
    <property type="entry name" value="Mog1/PsbP, alpha/beta/alpha sandwich"/>
    <property type="match status" value="1"/>
</dbReference>
<dbReference type="GO" id="GO:0009654">
    <property type="term" value="C:photosystem II oxygen evolving complex"/>
    <property type="evidence" value="ECO:0007669"/>
    <property type="project" value="InterPro"/>
</dbReference>